<accession>A0ABN1FB63</accession>
<feature type="region of interest" description="Disordered" evidence="1">
    <location>
        <begin position="30"/>
        <end position="84"/>
    </location>
</feature>
<reference evidence="2 3" key="1">
    <citation type="journal article" date="2019" name="Int. J. Syst. Evol. Microbiol.">
        <title>The Global Catalogue of Microorganisms (GCM) 10K type strain sequencing project: providing services to taxonomists for standard genome sequencing and annotation.</title>
        <authorList>
            <consortium name="The Broad Institute Genomics Platform"/>
            <consortium name="The Broad Institute Genome Sequencing Center for Infectious Disease"/>
            <person name="Wu L."/>
            <person name="Ma J."/>
        </authorList>
    </citation>
    <scope>NUCLEOTIDE SEQUENCE [LARGE SCALE GENOMIC DNA]</scope>
    <source>
        <strain evidence="2 3">JCM 15089</strain>
    </source>
</reference>
<dbReference type="EMBL" id="BAAADD010000013">
    <property type="protein sequence ID" value="GAA0587023.1"/>
    <property type="molecule type" value="Genomic_DNA"/>
</dbReference>
<sequence length="84" mass="9065">MGEIEPAASGQEKFAPDARLMVVDRHRLPRLGEDFGSTQSGGTSAYDGNVGHSDNQAKRRRGYDGKPPPRQPARPGMMSAATLR</sequence>
<organism evidence="2 3">
    <name type="scientific">Rhizomicrobium electricum</name>
    <dbReference type="NCBI Taxonomy" id="480070"/>
    <lineage>
        <taxon>Bacteria</taxon>
        <taxon>Pseudomonadati</taxon>
        <taxon>Pseudomonadota</taxon>
        <taxon>Alphaproteobacteria</taxon>
        <taxon>Micropepsales</taxon>
        <taxon>Micropepsaceae</taxon>
        <taxon>Rhizomicrobium</taxon>
    </lineage>
</organism>
<keyword evidence="3" id="KW-1185">Reference proteome</keyword>
<dbReference type="Proteomes" id="UP001499951">
    <property type="component" value="Unassembled WGS sequence"/>
</dbReference>
<proteinExistence type="predicted"/>
<comment type="caution">
    <text evidence="2">The sequence shown here is derived from an EMBL/GenBank/DDBJ whole genome shotgun (WGS) entry which is preliminary data.</text>
</comment>
<protein>
    <submittedName>
        <fullName evidence="2">Uncharacterized protein</fullName>
    </submittedName>
</protein>
<evidence type="ECO:0000313" key="2">
    <source>
        <dbReference type="EMBL" id="GAA0587023.1"/>
    </source>
</evidence>
<evidence type="ECO:0000313" key="3">
    <source>
        <dbReference type="Proteomes" id="UP001499951"/>
    </source>
</evidence>
<name>A0ABN1FB63_9PROT</name>
<evidence type="ECO:0000256" key="1">
    <source>
        <dbReference type="SAM" id="MobiDB-lite"/>
    </source>
</evidence>
<gene>
    <name evidence="2" type="ORF">GCM10008942_40060</name>
</gene>